<organism evidence="5 6">
    <name type="scientific">Sarcophilus harrisii</name>
    <name type="common">Tasmanian devil</name>
    <name type="synonym">Sarcophilus laniarius</name>
    <dbReference type="NCBI Taxonomy" id="9305"/>
    <lineage>
        <taxon>Eukaryota</taxon>
        <taxon>Metazoa</taxon>
        <taxon>Chordata</taxon>
        <taxon>Craniata</taxon>
        <taxon>Vertebrata</taxon>
        <taxon>Euteleostomi</taxon>
        <taxon>Mammalia</taxon>
        <taxon>Metatheria</taxon>
        <taxon>Dasyuromorphia</taxon>
        <taxon>Dasyuridae</taxon>
        <taxon>Sarcophilus</taxon>
    </lineage>
</organism>
<dbReference type="InParanoid" id="G3WV12"/>
<sequence>MFRYNFSHIVDQLSETGTSTTLIEQAISEKVLNDVKHIATSLNSKTSKEPSASNEPIEQERMSRPQVPEQEKSHLSMDNVQPLKETNSNDDMSKEASTSLSEIQEEKLEVHVDKFFPIPPDVVNKEPSEADCYFREYFSRKRSNLQPQDTMKNMRRIKNNIRGLLYQLYETIELTCRRKQTFENVQNYRKALFELWIEWSKKQLENEDEDDIEFLEHVTLDMSRSISLKLQSAFMDLMHKVQGLPSSLQDDIQQACSDMQDLHTIFSLSHGFEDLDKHRLAQSQVKLIQAQGNVEKLLLYYFLEGF</sequence>
<dbReference type="RefSeq" id="XP_031792906.1">
    <property type="nucleotide sequence ID" value="XM_031937046.1"/>
</dbReference>
<reference evidence="5" key="3">
    <citation type="submission" date="2025-09" db="UniProtKB">
        <authorList>
            <consortium name="Ensembl"/>
        </authorList>
    </citation>
    <scope>IDENTIFICATION</scope>
</reference>
<dbReference type="KEGG" id="shr:116419077"/>
<dbReference type="RefSeq" id="XP_031792896.1">
    <property type="nucleotide sequence ID" value="XM_031937036.1"/>
</dbReference>
<evidence type="ECO:0000256" key="4">
    <source>
        <dbReference type="SAM" id="MobiDB-lite"/>
    </source>
</evidence>
<dbReference type="GO" id="GO:0010890">
    <property type="term" value="P:positive regulation of triglyceride storage"/>
    <property type="evidence" value="ECO:0007669"/>
    <property type="project" value="TreeGrafter"/>
</dbReference>
<dbReference type="Pfam" id="PF03036">
    <property type="entry name" value="Perilipin"/>
    <property type="match status" value="1"/>
</dbReference>
<feature type="compositionally biased region" description="Polar residues" evidence="4">
    <location>
        <begin position="42"/>
        <end position="56"/>
    </location>
</feature>
<gene>
    <name evidence="5" type="primary">LOC116419077</name>
</gene>
<dbReference type="GO" id="GO:0005829">
    <property type="term" value="C:cytosol"/>
    <property type="evidence" value="ECO:0007669"/>
    <property type="project" value="TreeGrafter"/>
</dbReference>
<feature type="region of interest" description="Disordered" evidence="4">
    <location>
        <begin position="42"/>
        <end position="96"/>
    </location>
</feature>
<feature type="compositionally biased region" description="Basic and acidic residues" evidence="4">
    <location>
        <begin position="58"/>
        <end position="75"/>
    </location>
</feature>
<dbReference type="SUPFAM" id="SSF109775">
    <property type="entry name" value="Mannose-6-phosphate receptor binding protein 1 (Tip47), C-terminal domain"/>
    <property type="match status" value="1"/>
</dbReference>
<keyword evidence="3" id="KW-0551">Lipid droplet</keyword>
<dbReference type="OrthoDB" id="9451409at2759"/>
<dbReference type="Proteomes" id="UP000007648">
    <property type="component" value="Unassembled WGS sequence"/>
</dbReference>
<name>G3WV12_SARHA</name>
<evidence type="ECO:0000256" key="3">
    <source>
        <dbReference type="ARBA" id="ARBA00022677"/>
    </source>
</evidence>
<comment type="subcellular location">
    <subcellularLocation>
        <location evidence="1">Lipid droplet</location>
    </subcellularLocation>
</comment>
<dbReference type="GO" id="GO:0005811">
    <property type="term" value="C:lipid droplet"/>
    <property type="evidence" value="ECO:0007669"/>
    <property type="project" value="UniProtKB-SubCell"/>
</dbReference>
<dbReference type="GO" id="GO:0019915">
    <property type="term" value="P:lipid storage"/>
    <property type="evidence" value="ECO:0007669"/>
    <property type="project" value="TreeGrafter"/>
</dbReference>
<reference evidence="5" key="2">
    <citation type="submission" date="2025-08" db="UniProtKB">
        <authorList>
            <consortium name="Ensembl"/>
        </authorList>
    </citation>
    <scope>IDENTIFICATION</scope>
</reference>
<dbReference type="GeneID" id="116419077"/>
<keyword evidence="6" id="KW-1185">Reference proteome</keyword>
<evidence type="ECO:0000256" key="2">
    <source>
        <dbReference type="ARBA" id="ARBA00006311"/>
    </source>
</evidence>
<evidence type="ECO:0000256" key="1">
    <source>
        <dbReference type="ARBA" id="ARBA00004502"/>
    </source>
</evidence>
<dbReference type="InterPro" id="IPR004279">
    <property type="entry name" value="Perilipin"/>
</dbReference>
<feature type="compositionally biased region" description="Polar residues" evidence="4">
    <location>
        <begin position="76"/>
        <end position="96"/>
    </location>
</feature>
<dbReference type="HOGENOM" id="CLU_784250_0_0_1"/>
<accession>G3WV12</accession>
<proteinExistence type="inferred from homology"/>
<dbReference type="RefSeq" id="XP_031792900.1">
    <property type="nucleotide sequence ID" value="XM_031937040.1"/>
</dbReference>
<comment type="similarity">
    <text evidence="2">Belongs to the perilipin family.</text>
</comment>
<evidence type="ECO:0000313" key="5">
    <source>
        <dbReference type="Ensembl" id="ENSSHAP00000019267.2"/>
    </source>
</evidence>
<reference evidence="5 6" key="1">
    <citation type="journal article" date="2011" name="Proc. Natl. Acad. Sci. U.S.A.">
        <title>Genetic diversity and population structure of the endangered marsupial Sarcophilus harrisii (Tasmanian devil).</title>
        <authorList>
            <person name="Miller W."/>
            <person name="Hayes V.M."/>
            <person name="Ratan A."/>
            <person name="Petersen D.C."/>
            <person name="Wittekindt N.E."/>
            <person name="Miller J."/>
            <person name="Walenz B."/>
            <person name="Knight J."/>
            <person name="Qi J."/>
            <person name="Zhao F."/>
            <person name="Wang Q."/>
            <person name="Bedoya-Reina O.C."/>
            <person name="Katiyar N."/>
            <person name="Tomsho L.P."/>
            <person name="Kasson L.M."/>
            <person name="Hardie R.A."/>
            <person name="Woodbridge P."/>
            <person name="Tindall E.A."/>
            <person name="Bertelsen M.F."/>
            <person name="Dixon D."/>
            <person name="Pyecroft S."/>
            <person name="Helgen K.M."/>
            <person name="Lesk A.M."/>
            <person name="Pringle T.H."/>
            <person name="Patterson N."/>
            <person name="Zhang Y."/>
            <person name="Kreiss A."/>
            <person name="Woods G.M."/>
            <person name="Jones M.E."/>
            <person name="Schuster S.C."/>
        </authorList>
    </citation>
    <scope>NUCLEOTIDE SEQUENCE [LARGE SCALE GENOMIC DNA]</scope>
</reference>
<dbReference type="Gene3D" id="1.20.120.340">
    <property type="entry name" value="Flagellar protein FliS"/>
    <property type="match status" value="1"/>
</dbReference>
<dbReference type="Ensembl" id="ENSSHAT00000019423.2">
    <property type="protein sequence ID" value="ENSSHAP00000019267.2"/>
    <property type="gene ID" value="ENSSHAG00000016364.2"/>
</dbReference>
<dbReference type="AlphaFoldDB" id="G3WV12"/>
<protein>
    <submittedName>
        <fullName evidence="5">Uncharacterized protein</fullName>
    </submittedName>
</protein>
<evidence type="ECO:0000313" key="6">
    <source>
        <dbReference type="Proteomes" id="UP000007648"/>
    </source>
</evidence>
<dbReference type="PANTHER" id="PTHR14024">
    <property type="entry name" value="PERILIPIN"/>
    <property type="match status" value="1"/>
</dbReference>
<dbReference type="PANTHER" id="PTHR14024:SF11">
    <property type="entry name" value="PERILIPIN-3"/>
    <property type="match status" value="1"/>
</dbReference>